<organism evidence="2 3">
    <name type="scientific">Scrofimicrobium canadense</name>
    <dbReference type="NCBI Taxonomy" id="2652290"/>
    <lineage>
        <taxon>Bacteria</taxon>
        <taxon>Bacillati</taxon>
        <taxon>Actinomycetota</taxon>
        <taxon>Actinomycetes</taxon>
        <taxon>Actinomycetales</taxon>
        <taxon>Actinomycetaceae</taxon>
        <taxon>Scrofimicrobium</taxon>
    </lineage>
</organism>
<gene>
    <name evidence="2" type="ORF">FYJ24_00405</name>
</gene>
<evidence type="ECO:0008006" key="4">
    <source>
        <dbReference type="Google" id="ProtNLM"/>
    </source>
</evidence>
<comment type="caution">
    <text evidence="2">The sequence shown here is derived from an EMBL/GenBank/DDBJ whole genome shotgun (WGS) entry which is preliminary data.</text>
</comment>
<proteinExistence type="predicted"/>
<reference evidence="2 3" key="1">
    <citation type="submission" date="2019-08" db="EMBL/GenBank/DDBJ databases">
        <title>In-depth cultivation of the pig gut microbiome towards novel bacterial diversity and tailored functional studies.</title>
        <authorList>
            <person name="Wylensek D."/>
            <person name="Hitch T.C.A."/>
            <person name="Clavel T."/>
        </authorList>
    </citation>
    <scope>NUCLEOTIDE SEQUENCE [LARGE SCALE GENOMIC DNA]</scope>
    <source>
        <strain evidence="2 3">WB03_NA08</strain>
    </source>
</reference>
<name>A0A6N7W1I7_9ACTO</name>
<dbReference type="AlphaFoldDB" id="A0A6N7W1I7"/>
<dbReference type="EMBL" id="VULO01000001">
    <property type="protein sequence ID" value="MSS83251.1"/>
    <property type="molecule type" value="Genomic_DNA"/>
</dbReference>
<feature type="transmembrane region" description="Helical" evidence="1">
    <location>
        <begin position="56"/>
        <end position="77"/>
    </location>
</feature>
<evidence type="ECO:0000313" key="3">
    <source>
        <dbReference type="Proteomes" id="UP000470875"/>
    </source>
</evidence>
<dbReference type="Proteomes" id="UP000470875">
    <property type="component" value="Unassembled WGS sequence"/>
</dbReference>
<keyword evidence="1" id="KW-0472">Membrane</keyword>
<keyword evidence="1" id="KW-1133">Transmembrane helix</keyword>
<evidence type="ECO:0000256" key="1">
    <source>
        <dbReference type="SAM" id="Phobius"/>
    </source>
</evidence>
<keyword evidence="3" id="KW-1185">Reference proteome</keyword>
<dbReference type="RefSeq" id="WP_154542550.1">
    <property type="nucleotide sequence ID" value="NZ_VULO01000001.1"/>
</dbReference>
<protein>
    <recommendedName>
        <fullName evidence="4">Gram-positive cocci surface proteins LPxTG domain-containing protein</fullName>
    </recommendedName>
</protein>
<sequence>MPFEVTDNPAEVKAVDGLDASAYALVAMGTHQDGTPMITVSDVPVIDLPDTSGTRLIGVTALGAALIVLGAGSALMYRARRMA</sequence>
<evidence type="ECO:0000313" key="2">
    <source>
        <dbReference type="EMBL" id="MSS83251.1"/>
    </source>
</evidence>
<accession>A0A6N7W1I7</accession>
<keyword evidence="1" id="KW-0812">Transmembrane</keyword>